<reference evidence="1 2" key="1">
    <citation type="submission" date="2016-10" db="EMBL/GenBank/DDBJ databases">
        <authorList>
            <person name="de Groot N.N."/>
        </authorList>
    </citation>
    <scope>NUCLEOTIDE SEQUENCE [LARGE SCALE GENOMIC DNA]</scope>
    <source>
        <strain evidence="1 2">StLB037</strain>
    </source>
</reference>
<evidence type="ECO:0000313" key="2">
    <source>
        <dbReference type="Proteomes" id="UP000186456"/>
    </source>
</evidence>
<dbReference type="AlphaFoldDB" id="A0A1H0PPT2"/>
<organism evidence="1 2">
    <name type="scientific">Microbacterium testaceum (strain StLB037)</name>
    <dbReference type="NCBI Taxonomy" id="979556"/>
    <lineage>
        <taxon>Bacteria</taxon>
        <taxon>Bacillati</taxon>
        <taxon>Actinomycetota</taxon>
        <taxon>Actinomycetes</taxon>
        <taxon>Micrococcales</taxon>
        <taxon>Microbacteriaceae</taxon>
        <taxon>Microbacterium</taxon>
    </lineage>
</organism>
<sequence length="199" mass="22810">MVISIEDRPHAADEMLWVREAYGLDVEGDVPPLLTDTPAPAARELTEAERSRWAAVWPSLWRRIIEHAGRPTDHAAMERLMDRDLPTEQRETLLSQVVGPSWRSEFGEDVFEDPSYREWQERSFEAARSAAPRPLDEHPERRDLEALVPAWRRGLERIVVLACRGPYVRTLGPNALLVTAEIREESRTYRTALASFVAE</sequence>
<gene>
    <name evidence="1" type="ORF">SAMN04487788_1904</name>
</gene>
<protein>
    <submittedName>
        <fullName evidence="1">Uncharacterized protein</fullName>
    </submittedName>
</protein>
<proteinExistence type="predicted"/>
<name>A0A1H0PPT2_MICTS</name>
<dbReference type="RefSeq" id="WP_074695276.1">
    <property type="nucleotide sequence ID" value="NZ_FNJN01000004.1"/>
</dbReference>
<evidence type="ECO:0000313" key="1">
    <source>
        <dbReference type="EMBL" id="SDP06586.1"/>
    </source>
</evidence>
<accession>A0A1H0PPT2</accession>
<dbReference type="Proteomes" id="UP000186456">
    <property type="component" value="Unassembled WGS sequence"/>
</dbReference>
<dbReference type="EMBL" id="FNJN01000004">
    <property type="protein sequence ID" value="SDP06586.1"/>
    <property type="molecule type" value="Genomic_DNA"/>
</dbReference>